<dbReference type="InterPro" id="IPR031148">
    <property type="entry name" value="Plexin"/>
</dbReference>
<evidence type="ECO:0000313" key="2">
    <source>
        <dbReference type="EMBL" id="CAB4028658.1"/>
    </source>
</evidence>
<reference evidence="2" key="1">
    <citation type="submission" date="2020-04" db="EMBL/GenBank/DDBJ databases">
        <authorList>
            <person name="Alioto T."/>
            <person name="Alioto T."/>
            <person name="Gomez Garrido J."/>
        </authorList>
    </citation>
    <scope>NUCLEOTIDE SEQUENCE</scope>
    <source>
        <strain evidence="2">A484AB</strain>
    </source>
</reference>
<gene>
    <name evidence="2" type="ORF">PACLA_8A050798</name>
</gene>
<evidence type="ECO:0000313" key="3">
    <source>
        <dbReference type="Proteomes" id="UP001152795"/>
    </source>
</evidence>
<dbReference type="SUPFAM" id="SSF103575">
    <property type="entry name" value="Plexin repeat"/>
    <property type="match status" value="1"/>
</dbReference>
<dbReference type="InterPro" id="IPR002909">
    <property type="entry name" value="IPT_dom"/>
</dbReference>
<dbReference type="GO" id="GO:0030334">
    <property type="term" value="P:regulation of cell migration"/>
    <property type="evidence" value="ECO:0007669"/>
    <property type="project" value="TreeGrafter"/>
</dbReference>
<name>A0A7D9JFD5_PARCT</name>
<keyword evidence="3" id="KW-1185">Reference proteome</keyword>
<dbReference type="InterPro" id="IPR013783">
    <property type="entry name" value="Ig-like_fold"/>
</dbReference>
<dbReference type="GO" id="GO:0017154">
    <property type="term" value="F:semaphorin receptor activity"/>
    <property type="evidence" value="ECO:0007669"/>
    <property type="project" value="InterPro"/>
</dbReference>
<dbReference type="GO" id="GO:0005886">
    <property type="term" value="C:plasma membrane"/>
    <property type="evidence" value="ECO:0007669"/>
    <property type="project" value="TreeGrafter"/>
</dbReference>
<dbReference type="GO" id="GO:0002116">
    <property type="term" value="C:semaphorin receptor complex"/>
    <property type="evidence" value="ECO:0007669"/>
    <property type="project" value="TreeGrafter"/>
</dbReference>
<protein>
    <submittedName>
        <fullName evidence="2">Plexin-A1-like isoform X1</fullName>
    </submittedName>
</protein>
<dbReference type="SMART" id="SM00423">
    <property type="entry name" value="PSI"/>
    <property type="match status" value="2"/>
</dbReference>
<dbReference type="AlphaFoldDB" id="A0A7D9JFD5"/>
<dbReference type="Gene3D" id="3.30.1680.10">
    <property type="entry name" value="ligand-binding face of the semaphorins, domain 2"/>
    <property type="match status" value="1"/>
</dbReference>
<dbReference type="InterPro" id="IPR016201">
    <property type="entry name" value="PSI"/>
</dbReference>
<dbReference type="Pfam" id="PF01833">
    <property type="entry name" value="TIG"/>
    <property type="match status" value="2"/>
</dbReference>
<dbReference type="InterPro" id="IPR041362">
    <property type="entry name" value="TIG2_plexin"/>
</dbReference>
<dbReference type="Proteomes" id="UP001152795">
    <property type="component" value="Unassembled WGS sequence"/>
</dbReference>
<dbReference type="InterPro" id="IPR041019">
    <property type="entry name" value="TIG1_plexin"/>
</dbReference>
<organism evidence="2 3">
    <name type="scientific">Paramuricea clavata</name>
    <name type="common">Red gorgonian</name>
    <name type="synonym">Violescent sea-whip</name>
    <dbReference type="NCBI Taxonomy" id="317549"/>
    <lineage>
        <taxon>Eukaryota</taxon>
        <taxon>Metazoa</taxon>
        <taxon>Cnidaria</taxon>
        <taxon>Anthozoa</taxon>
        <taxon>Octocorallia</taxon>
        <taxon>Malacalcyonacea</taxon>
        <taxon>Plexauridae</taxon>
        <taxon>Paramuricea</taxon>
    </lineage>
</organism>
<comment type="caution">
    <text evidence="2">The sequence shown here is derived from an EMBL/GenBank/DDBJ whole genome shotgun (WGS) entry which is preliminary data.</text>
</comment>
<dbReference type="EMBL" id="CACRXK020015631">
    <property type="protein sequence ID" value="CAB4028658.1"/>
    <property type="molecule type" value="Genomic_DNA"/>
</dbReference>
<dbReference type="Pfam" id="PF18020">
    <property type="entry name" value="TIG_2"/>
    <property type="match status" value="1"/>
</dbReference>
<dbReference type="Pfam" id="PF17960">
    <property type="entry name" value="TIG_plexin"/>
    <property type="match status" value="1"/>
</dbReference>
<dbReference type="OrthoDB" id="125363at2759"/>
<keyword evidence="1" id="KW-0325">Glycoprotein</keyword>
<accession>A0A7D9JFD5</accession>
<dbReference type="PANTHER" id="PTHR22625">
    <property type="entry name" value="PLEXIN"/>
    <property type="match status" value="1"/>
</dbReference>
<dbReference type="SUPFAM" id="SSF81296">
    <property type="entry name" value="E set domains"/>
    <property type="match status" value="2"/>
</dbReference>
<sequence length="466" mass="50459">MNIHIFFRCTTYDKCPYYGSPLGYVGHSNECISISSLSPSSLPLSETTIQKINISIVNLPVSEKKGAYACSVNDVKMPSTLNGDTMECAVPTSSQLPEASSETGLVKAEVAVLSNETNTKIATAMLEFYNCSAISSCLKCTTGSLKCSWCHYKAECTADASSTCPESFASWKSKASEHECPLLDTQTLYIPGSVQRAITVRGTHFPKSKKSPDGEYQCTVSAGSQSYSIASTWNNSTSITCGAQEHKYPESSVEISANISVKLGKSDVKPISGYIQVYLYDCRRAATLCGSCLVAKAQYKCGWCVNTSSCSVNDGCPSGLWVHPSVECPEIPKIQSFYPKTGHVKGNSRLEINGTEFGRRYKDVKEVSIAGLQCTTTENDYVVAKTIVCLTSNSSKSLSAKIKVVIAHQTGLSKDEFHYQNPQVEDYEPKIGPISGGTDVTIRGKELNTGVDIQVFLGRSKCLNLR</sequence>
<dbReference type="InterPro" id="IPR007110">
    <property type="entry name" value="Ig-like_dom"/>
</dbReference>
<dbReference type="PROSITE" id="PS50835">
    <property type="entry name" value="IG_LIKE"/>
    <property type="match status" value="1"/>
</dbReference>
<evidence type="ECO:0000256" key="1">
    <source>
        <dbReference type="ARBA" id="ARBA00023180"/>
    </source>
</evidence>
<dbReference type="PANTHER" id="PTHR22625:SF70">
    <property type="entry name" value="PLEXIN A, ISOFORM A"/>
    <property type="match status" value="1"/>
</dbReference>
<dbReference type="Gene3D" id="2.60.40.10">
    <property type="entry name" value="Immunoglobulins"/>
    <property type="match status" value="4"/>
</dbReference>
<proteinExistence type="predicted"/>
<dbReference type="InterPro" id="IPR014756">
    <property type="entry name" value="Ig_E-set"/>
</dbReference>